<comment type="caution">
    <text evidence="1">The sequence shown here is derived from an EMBL/GenBank/DDBJ whole genome shotgun (WGS) entry which is preliminary data.</text>
</comment>
<evidence type="ECO:0000313" key="1">
    <source>
        <dbReference type="EMBL" id="KAJ4392515.1"/>
    </source>
</evidence>
<keyword evidence="2" id="KW-1185">Reference proteome</keyword>
<name>A0A9W8YWM7_9PLEO</name>
<accession>A0A9W8YWM7</accession>
<evidence type="ECO:0000313" key="2">
    <source>
        <dbReference type="Proteomes" id="UP001140510"/>
    </source>
</evidence>
<organism evidence="1 2">
    <name type="scientific">Didymella pomorum</name>
    <dbReference type="NCBI Taxonomy" id="749634"/>
    <lineage>
        <taxon>Eukaryota</taxon>
        <taxon>Fungi</taxon>
        <taxon>Dikarya</taxon>
        <taxon>Ascomycota</taxon>
        <taxon>Pezizomycotina</taxon>
        <taxon>Dothideomycetes</taxon>
        <taxon>Pleosporomycetidae</taxon>
        <taxon>Pleosporales</taxon>
        <taxon>Pleosporineae</taxon>
        <taxon>Didymellaceae</taxon>
        <taxon>Didymella</taxon>
    </lineage>
</organism>
<proteinExistence type="predicted"/>
<dbReference type="OrthoDB" id="3783735at2759"/>
<dbReference type="EMBL" id="JAPEVA010000238">
    <property type="protein sequence ID" value="KAJ4392515.1"/>
    <property type="molecule type" value="Genomic_DNA"/>
</dbReference>
<protein>
    <submittedName>
        <fullName evidence="1">Uncharacterized protein</fullName>
    </submittedName>
</protein>
<sequence>MSLSSTKRTPFTTRTLCSNAFSHAASKDLAVAKAVPHGLSFAPQALFFGLEAIVAHPAPSSDLTQPLRKSLDELDQHGIHGYFRLKAYMHYHSDVVRNVRKMQVDKGPGSYERYCAEKRDRFWKEHPIELDVVEKDEKGEYYPFKWAWDEDLKNYTTVKEKDAEKVNGTQKNLHKEEAS</sequence>
<dbReference type="AlphaFoldDB" id="A0A9W8YWM7"/>
<reference evidence="1" key="1">
    <citation type="submission" date="2022-10" db="EMBL/GenBank/DDBJ databases">
        <title>Tapping the CABI collections for fungal endophytes: first genome assemblies for Collariella, Neodidymelliopsis, Ascochyta clinopodiicola, Didymella pomorum, Didymosphaeria variabile, Neocosmospora piperis and Neocucurbitaria cava.</title>
        <authorList>
            <person name="Hill R."/>
        </authorList>
    </citation>
    <scope>NUCLEOTIDE SEQUENCE</scope>
    <source>
        <strain evidence="1">IMI 355091</strain>
    </source>
</reference>
<gene>
    <name evidence="1" type="ORF">N0V91_011381</name>
</gene>
<dbReference type="Proteomes" id="UP001140510">
    <property type="component" value="Unassembled WGS sequence"/>
</dbReference>